<dbReference type="GO" id="GO:0016887">
    <property type="term" value="F:ATP hydrolysis activity"/>
    <property type="evidence" value="ECO:0007669"/>
    <property type="project" value="TreeGrafter"/>
</dbReference>
<organism evidence="2 3">
    <name type="scientific">Ferrimonas sediminum</name>
    <dbReference type="NCBI Taxonomy" id="718193"/>
    <lineage>
        <taxon>Bacteria</taxon>
        <taxon>Pseudomonadati</taxon>
        <taxon>Pseudomonadota</taxon>
        <taxon>Gammaproteobacteria</taxon>
        <taxon>Alteromonadales</taxon>
        <taxon>Ferrimonadaceae</taxon>
        <taxon>Ferrimonas</taxon>
    </lineage>
</organism>
<protein>
    <submittedName>
        <fullName evidence="2">Pilus assembly protein CpaE</fullName>
    </submittedName>
</protein>
<dbReference type="SUPFAM" id="SSF52540">
    <property type="entry name" value="P-loop containing nucleoside triphosphate hydrolases"/>
    <property type="match status" value="1"/>
</dbReference>
<evidence type="ECO:0000256" key="1">
    <source>
        <dbReference type="SAM" id="MobiDB-lite"/>
    </source>
</evidence>
<feature type="region of interest" description="Disordered" evidence="1">
    <location>
        <begin position="1"/>
        <end position="26"/>
    </location>
</feature>
<sequence length="414" mass="45930">MDKSNTPLAQEHWKNQQLQPEKPTKPKALPVPVKALLVAANLTDQTALVEVLRSTPNLQLESLPINQINTDLLAASQLLILLVPNDPKQAKTLIQSFAGKSKNMIILGKEASPEVLRIAMQSGANDFIPIESSPDELTHAIHKIAQELAQSMRLAPVIAVVNAKGGAGASFLSTALADQFAQRDRETNVALLDGDHLHGNQMLLLDSKPQYFFHDALSQVEQLDDAAITGLMSQIDNIHLLPAQPFSQLDSQCFQFEHLPTLLFKVRTHYQSVTVDLSRGPDNWSLPLLVDAQHVLVVIQDSIACLRDAASAIRYFTLQLGIPKSRLHIIFNRYTPNRSQITLADVKETVGVDSVFTVRNDYKRVSCCVDEGKRLSKFAAKEAITKDIRKICDALIPSENEHQQTGIWAKLWRK</sequence>
<dbReference type="AlphaFoldDB" id="A0A1G8YEL9"/>
<reference evidence="3" key="1">
    <citation type="submission" date="2016-10" db="EMBL/GenBank/DDBJ databases">
        <authorList>
            <person name="Varghese N."/>
            <person name="Submissions S."/>
        </authorList>
    </citation>
    <scope>NUCLEOTIDE SEQUENCE [LARGE SCALE GENOMIC DNA]</scope>
    <source>
        <strain evidence="3">DSM 23317</strain>
    </source>
</reference>
<dbReference type="Gene3D" id="3.40.50.300">
    <property type="entry name" value="P-loop containing nucleotide triphosphate hydrolases"/>
    <property type="match status" value="1"/>
</dbReference>
<accession>A0A1G8YEL9</accession>
<dbReference type="PANTHER" id="PTHR43384">
    <property type="entry name" value="SEPTUM SITE-DETERMINING PROTEIN MIND HOMOLOG, CHLOROPLASTIC-RELATED"/>
    <property type="match status" value="1"/>
</dbReference>
<dbReference type="InterPro" id="IPR027417">
    <property type="entry name" value="P-loop_NTPase"/>
</dbReference>
<dbReference type="EMBL" id="FNEM01000017">
    <property type="protein sequence ID" value="SDK00854.1"/>
    <property type="molecule type" value="Genomic_DNA"/>
</dbReference>
<proteinExistence type="predicted"/>
<evidence type="ECO:0000313" key="2">
    <source>
        <dbReference type="EMBL" id="SDK00854.1"/>
    </source>
</evidence>
<dbReference type="InterPro" id="IPR050625">
    <property type="entry name" value="ParA/MinD_ATPase"/>
</dbReference>
<gene>
    <name evidence="2" type="ORF">SAMN04488540_11744</name>
</gene>
<dbReference type="GO" id="GO:0051782">
    <property type="term" value="P:negative regulation of cell division"/>
    <property type="evidence" value="ECO:0007669"/>
    <property type="project" value="TreeGrafter"/>
</dbReference>
<dbReference type="Proteomes" id="UP000199527">
    <property type="component" value="Unassembled WGS sequence"/>
</dbReference>
<name>A0A1G8YEL9_9GAMM</name>
<dbReference type="PANTHER" id="PTHR43384:SF13">
    <property type="entry name" value="SLR0110 PROTEIN"/>
    <property type="match status" value="1"/>
</dbReference>
<dbReference type="GO" id="GO:0005829">
    <property type="term" value="C:cytosol"/>
    <property type="evidence" value="ECO:0007669"/>
    <property type="project" value="TreeGrafter"/>
</dbReference>
<dbReference type="RefSeq" id="WP_090367317.1">
    <property type="nucleotide sequence ID" value="NZ_FNEM01000017.1"/>
</dbReference>
<dbReference type="GO" id="GO:0009898">
    <property type="term" value="C:cytoplasmic side of plasma membrane"/>
    <property type="evidence" value="ECO:0007669"/>
    <property type="project" value="TreeGrafter"/>
</dbReference>
<evidence type="ECO:0000313" key="3">
    <source>
        <dbReference type="Proteomes" id="UP000199527"/>
    </source>
</evidence>
<dbReference type="GO" id="GO:0005524">
    <property type="term" value="F:ATP binding"/>
    <property type="evidence" value="ECO:0007669"/>
    <property type="project" value="TreeGrafter"/>
</dbReference>
<dbReference type="OrthoDB" id="5813333at2"/>
<keyword evidence="3" id="KW-1185">Reference proteome</keyword>